<dbReference type="EMBL" id="WNWM01000002">
    <property type="protein sequence ID" value="MUI15523.1"/>
    <property type="molecule type" value="Genomic_DNA"/>
</dbReference>
<name>A0A6I3XM56_9BURK</name>
<dbReference type="GO" id="GO:0004553">
    <property type="term" value="F:hydrolase activity, hydrolyzing O-glycosyl compounds"/>
    <property type="evidence" value="ECO:0007669"/>
    <property type="project" value="InterPro"/>
</dbReference>
<dbReference type="SUPFAM" id="SSF75005">
    <property type="entry name" value="Arabinanase/levansucrase/invertase"/>
    <property type="match status" value="1"/>
</dbReference>
<dbReference type="PANTHER" id="PTHR43817">
    <property type="entry name" value="GLYCOSYL HYDROLASE"/>
    <property type="match status" value="1"/>
</dbReference>
<dbReference type="GO" id="GO:0005975">
    <property type="term" value="P:carbohydrate metabolic process"/>
    <property type="evidence" value="ECO:0007669"/>
    <property type="project" value="InterPro"/>
</dbReference>
<dbReference type="Gene3D" id="2.115.10.20">
    <property type="entry name" value="Glycosyl hydrolase domain, family 43"/>
    <property type="match status" value="1"/>
</dbReference>
<reference evidence="8 9" key="1">
    <citation type="submission" date="2019-11" db="EMBL/GenBank/DDBJ databases">
        <title>Draft Genome Sequences of Six Type Strains of the Genus Massilia.</title>
        <authorList>
            <person name="Miess H."/>
            <person name="Frediansyah A."/>
            <person name="Goeker M."/>
            <person name="Gross H."/>
        </authorList>
    </citation>
    <scope>NUCLEOTIDE SEQUENCE [LARGE SCALE GENOMIC DNA]</scope>
    <source>
        <strain evidence="8 9">DSM 17513</strain>
    </source>
</reference>
<dbReference type="OrthoDB" id="177947at2"/>
<feature type="active site" description="Proton donor" evidence="5">
    <location>
        <position position="207"/>
    </location>
</feature>
<dbReference type="PIRSF" id="PIRSF025414">
    <property type="entry name" value="Alpha-L-arabinofuranosidase"/>
    <property type="match status" value="1"/>
</dbReference>
<evidence type="ECO:0000256" key="7">
    <source>
        <dbReference type="RuleBase" id="RU361187"/>
    </source>
</evidence>
<evidence type="ECO:0000256" key="6">
    <source>
        <dbReference type="PIRSR" id="PIRSR606710-2"/>
    </source>
</evidence>
<proteinExistence type="inferred from homology"/>
<accession>A0A6I3XM56</accession>
<dbReference type="PANTHER" id="PTHR43817:SF1">
    <property type="entry name" value="HYDROLASE, FAMILY 43, PUTATIVE (AFU_ORTHOLOGUE AFUA_3G01660)-RELATED"/>
    <property type="match status" value="1"/>
</dbReference>
<evidence type="ECO:0000256" key="2">
    <source>
        <dbReference type="ARBA" id="ARBA00022729"/>
    </source>
</evidence>
<organism evidence="8 9">
    <name type="scientific">Pseudoduganella dura</name>
    <dbReference type="NCBI Taxonomy" id="321982"/>
    <lineage>
        <taxon>Bacteria</taxon>
        <taxon>Pseudomonadati</taxon>
        <taxon>Pseudomonadota</taxon>
        <taxon>Betaproteobacteria</taxon>
        <taxon>Burkholderiales</taxon>
        <taxon>Oxalobacteraceae</taxon>
        <taxon>Telluria group</taxon>
        <taxon>Pseudoduganella</taxon>
    </lineage>
</organism>
<sequence>MTIENAESKAENAAVEKLAPLILQRADPHIYRHSDGFYYFTASVPQYDRIEIRRATTIAGLADAAPKDVWTKPESGPYSELLWAPELHFNEGAWYVYFAAAPSREIKDDLFQHRMYCVRNQNANPLEGEWEFMGQIDTGIDSFCLDATTFTHKGQLYYLWAQKDREIRGNSNLYIAPMRNPWTIEGTPVMLSKPEYDWEIERFWVNEGPSVVKRNGRIFISYSASGTGIEYAMGLLWADEEADLLDPASWTKSKEPVLQSCLEHGIYGPGHNSFTVSEDGEGVMLVYHARTYTEIIGDPLWNPDRHTFVKPLRWDEQGMPVFGRPSLA</sequence>
<dbReference type="RefSeq" id="WP_155711206.1">
    <property type="nucleotide sequence ID" value="NZ_BMWU01000022.1"/>
</dbReference>
<protein>
    <submittedName>
        <fullName evidence="8">Family 43 glycosylhydrolase</fullName>
    </submittedName>
</protein>
<keyword evidence="3 7" id="KW-0378">Hydrolase</keyword>
<dbReference type="Pfam" id="PF04616">
    <property type="entry name" value="Glyco_hydro_43"/>
    <property type="match status" value="1"/>
</dbReference>
<dbReference type="InterPro" id="IPR023296">
    <property type="entry name" value="Glyco_hydro_beta-prop_sf"/>
</dbReference>
<dbReference type="InterPro" id="IPR006710">
    <property type="entry name" value="Glyco_hydro_43"/>
</dbReference>
<comment type="caution">
    <text evidence="8">The sequence shown here is derived from an EMBL/GenBank/DDBJ whole genome shotgun (WGS) entry which is preliminary data.</text>
</comment>
<dbReference type="InterPro" id="IPR016828">
    <property type="entry name" value="Alpha-L-arabinofuranosidase"/>
</dbReference>
<keyword evidence="4 7" id="KW-0326">Glycosidase</keyword>
<keyword evidence="9" id="KW-1185">Reference proteome</keyword>
<evidence type="ECO:0000256" key="5">
    <source>
        <dbReference type="PIRSR" id="PIRSR606710-1"/>
    </source>
</evidence>
<keyword evidence="2" id="KW-0732">Signal</keyword>
<evidence type="ECO:0000313" key="8">
    <source>
        <dbReference type="EMBL" id="MUI15523.1"/>
    </source>
</evidence>
<dbReference type="CDD" id="cd18817">
    <property type="entry name" value="GH43f_LbAraf43-like"/>
    <property type="match status" value="1"/>
</dbReference>
<feature type="active site" description="Proton acceptor" evidence="5">
    <location>
        <position position="27"/>
    </location>
</feature>
<evidence type="ECO:0000256" key="4">
    <source>
        <dbReference type="ARBA" id="ARBA00023295"/>
    </source>
</evidence>
<dbReference type="AlphaFoldDB" id="A0A6I3XM56"/>
<gene>
    <name evidence="8" type="ORF">GJV26_24150</name>
</gene>
<comment type="similarity">
    <text evidence="1 7">Belongs to the glycosyl hydrolase 43 family.</text>
</comment>
<evidence type="ECO:0000256" key="3">
    <source>
        <dbReference type="ARBA" id="ARBA00022801"/>
    </source>
</evidence>
<dbReference type="Proteomes" id="UP000431684">
    <property type="component" value="Unassembled WGS sequence"/>
</dbReference>
<evidence type="ECO:0000256" key="1">
    <source>
        <dbReference type="ARBA" id="ARBA00009865"/>
    </source>
</evidence>
<feature type="site" description="Important for catalytic activity, responsible for pKa modulation of the active site Glu and correct orientation of both the proton donor and substrate" evidence="6">
    <location>
        <position position="146"/>
    </location>
</feature>
<evidence type="ECO:0000313" key="9">
    <source>
        <dbReference type="Proteomes" id="UP000431684"/>
    </source>
</evidence>